<proteinExistence type="predicted"/>
<dbReference type="Proteomes" id="UP001499967">
    <property type="component" value="Unassembled WGS sequence"/>
</dbReference>
<comment type="caution">
    <text evidence="2">The sequence shown here is derived from an EMBL/GenBank/DDBJ whole genome shotgun (WGS) entry which is preliminary data.</text>
</comment>
<keyword evidence="1" id="KW-1133">Transmembrane helix</keyword>
<keyword evidence="1" id="KW-0812">Transmembrane</keyword>
<accession>A0ABP3YY23</accession>
<evidence type="ECO:0000256" key="1">
    <source>
        <dbReference type="SAM" id="Phobius"/>
    </source>
</evidence>
<sequence length="154" mass="16209">MISTTAPIVLVRRGLIALTGIGVLATAFELAAERHWGHIEQLVPWLALAVIAVAIGLLLLPDGRGTTAARVLAVLVLGAALYGVIEHVLVNAGAGRFDPHYGDVWQSLPLLERGWYAVTKTVGSAPTLAPGVLAQIALLLLLATVCRERQAAVR</sequence>
<evidence type="ECO:0000313" key="2">
    <source>
        <dbReference type="EMBL" id="GAA0906804.1"/>
    </source>
</evidence>
<gene>
    <name evidence="2" type="ORF">GCM10009559_75260</name>
</gene>
<feature type="transmembrane region" description="Helical" evidence="1">
    <location>
        <begin position="67"/>
        <end position="85"/>
    </location>
</feature>
<reference evidence="3" key="1">
    <citation type="journal article" date="2019" name="Int. J. Syst. Evol. Microbiol.">
        <title>The Global Catalogue of Microorganisms (GCM) 10K type strain sequencing project: providing services to taxonomists for standard genome sequencing and annotation.</title>
        <authorList>
            <consortium name="The Broad Institute Genomics Platform"/>
            <consortium name="The Broad Institute Genome Sequencing Center for Infectious Disease"/>
            <person name="Wu L."/>
            <person name="Ma J."/>
        </authorList>
    </citation>
    <scope>NUCLEOTIDE SEQUENCE [LARGE SCALE GENOMIC DNA]</scope>
    <source>
        <strain evidence="3">JCM 11117</strain>
    </source>
</reference>
<evidence type="ECO:0000313" key="3">
    <source>
        <dbReference type="Proteomes" id="UP001499967"/>
    </source>
</evidence>
<feature type="transmembrane region" description="Helical" evidence="1">
    <location>
        <begin position="128"/>
        <end position="146"/>
    </location>
</feature>
<keyword evidence="3" id="KW-1185">Reference proteome</keyword>
<keyword evidence="1" id="KW-0472">Membrane</keyword>
<feature type="transmembrane region" description="Helical" evidence="1">
    <location>
        <begin position="42"/>
        <end position="60"/>
    </location>
</feature>
<dbReference type="EMBL" id="BAAAHP010000303">
    <property type="protein sequence ID" value="GAA0906804.1"/>
    <property type="molecule type" value="Genomic_DNA"/>
</dbReference>
<organism evidence="2 3">
    <name type="scientific">Pseudonocardia zijingensis</name>
    <dbReference type="NCBI Taxonomy" id="153376"/>
    <lineage>
        <taxon>Bacteria</taxon>
        <taxon>Bacillati</taxon>
        <taxon>Actinomycetota</taxon>
        <taxon>Actinomycetes</taxon>
        <taxon>Pseudonocardiales</taxon>
        <taxon>Pseudonocardiaceae</taxon>
        <taxon>Pseudonocardia</taxon>
    </lineage>
</organism>
<dbReference type="RefSeq" id="WP_343946631.1">
    <property type="nucleotide sequence ID" value="NZ_BAAAHP010000303.1"/>
</dbReference>
<protein>
    <submittedName>
        <fullName evidence="2">Uncharacterized protein</fullName>
    </submittedName>
</protein>
<name>A0ABP3YY23_9PSEU</name>